<accession>A0AAV9QWK9</accession>
<organism evidence="4 5">
    <name type="scientific">Crenichthys baileyi</name>
    <name type="common">White River springfish</name>
    <dbReference type="NCBI Taxonomy" id="28760"/>
    <lineage>
        <taxon>Eukaryota</taxon>
        <taxon>Metazoa</taxon>
        <taxon>Chordata</taxon>
        <taxon>Craniata</taxon>
        <taxon>Vertebrata</taxon>
        <taxon>Euteleostomi</taxon>
        <taxon>Actinopterygii</taxon>
        <taxon>Neopterygii</taxon>
        <taxon>Teleostei</taxon>
        <taxon>Neoteleostei</taxon>
        <taxon>Acanthomorphata</taxon>
        <taxon>Ovalentaria</taxon>
        <taxon>Atherinomorphae</taxon>
        <taxon>Cyprinodontiformes</taxon>
        <taxon>Goodeidae</taxon>
        <taxon>Crenichthys</taxon>
    </lineage>
</organism>
<dbReference type="GO" id="GO:0006805">
    <property type="term" value="P:xenobiotic metabolic process"/>
    <property type="evidence" value="ECO:0007669"/>
    <property type="project" value="TreeGrafter"/>
</dbReference>
<keyword evidence="3" id="KW-0408">Iron</keyword>
<keyword evidence="5" id="KW-1185">Reference proteome</keyword>
<dbReference type="Proteomes" id="UP001311232">
    <property type="component" value="Unassembled WGS sequence"/>
</dbReference>
<dbReference type="EMBL" id="JAHHUM010002642">
    <property type="protein sequence ID" value="KAK5601861.1"/>
    <property type="molecule type" value="Genomic_DNA"/>
</dbReference>
<dbReference type="GO" id="GO:0016712">
    <property type="term" value="F:oxidoreductase activity, acting on paired donors, with incorporation or reduction of molecular oxygen, reduced flavin or flavoprotein as one donor, and incorporation of one atom of oxygen"/>
    <property type="evidence" value="ECO:0007669"/>
    <property type="project" value="TreeGrafter"/>
</dbReference>
<protein>
    <submittedName>
        <fullName evidence="4">Uncharacterized protein</fullName>
    </submittedName>
</protein>
<evidence type="ECO:0000313" key="4">
    <source>
        <dbReference type="EMBL" id="KAK5601861.1"/>
    </source>
</evidence>
<dbReference type="Pfam" id="PF00067">
    <property type="entry name" value="p450"/>
    <property type="match status" value="1"/>
</dbReference>
<proteinExistence type="inferred from homology"/>
<reference evidence="4 5" key="1">
    <citation type="submission" date="2021-06" db="EMBL/GenBank/DDBJ databases">
        <authorList>
            <person name="Palmer J.M."/>
        </authorList>
    </citation>
    <scope>NUCLEOTIDE SEQUENCE [LARGE SCALE GENOMIC DNA]</scope>
    <source>
        <strain evidence="4 5">MEX-2019</strain>
        <tissue evidence="4">Muscle</tissue>
    </source>
</reference>
<dbReference type="InterPro" id="IPR036396">
    <property type="entry name" value="Cyt_P450_sf"/>
</dbReference>
<dbReference type="GO" id="GO:0005737">
    <property type="term" value="C:cytoplasm"/>
    <property type="evidence" value="ECO:0007669"/>
    <property type="project" value="TreeGrafter"/>
</dbReference>
<dbReference type="GO" id="GO:0005506">
    <property type="term" value="F:iron ion binding"/>
    <property type="evidence" value="ECO:0007669"/>
    <property type="project" value="InterPro"/>
</dbReference>
<dbReference type="GO" id="GO:0006082">
    <property type="term" value="P:organic acid metabolic process"/>
    <property type="evidence" value="ECO:0007669"/>
    <property type="project" value="TreeGrafter"/>
</dbReference>
<comment type="similarity">
    <text evidence="1">Belongs to the cytochrome P450 family.</text>
</comment>
<evidence type="ECO:0000256" key="3">
    <source>
        <dbReference type="ARBA" id="ARBA00023004"/>
    </source>
</evidence>
<comment type="caution">
    <text evidence="4">The sequence shown here is derived from an EMBL/GenBank/DDBJ whole genome shotgun (WGS) entry which is preliminary data.</text>
</comment>
<dbReference type="GO" id="GO:0020037">
    <property type="term" value="F:heme binding"/>
    <property type="evidence" value="ECO:0007669"/>
    <property type="project" value="InterPro"/>
</dbReference>
<sequence>MEDRIKEEIQYTIRTLEESAGGTLSPQVMFHNAASNIICQVLFGARFEYNDELIKVIVQCFNENAKLANGPWCTTLFPKLEVCHCHSEVPLKIMSGSRGSWCLSPAVYGREAGYTLDRSPVHRKGQ</sequence>
<evidence type="ECO:0000313" key="5">
    <source>
        <dbReference type="Proteomes" id="UP001311232"/>
    </source>
</evidence>
<evidence type="ECO:0000256" key="2">
    <source>
        <dbReference type="ARBA" id="ARBA00022723"/>
    </source>
</evidence>
<dbReference type="PANTHER" id="PTHR24300:SF327">
    <property type="entry name" value="CYTOCHROME P450 2F2-RELATED"/>
    <property type="match status" value="1"/>
</dbReference>
<name>A0AAV9QWK9_9TELE</name>
<dbReference type="AlphaFoldDB" id="A0AAV9QWK9"/>
<keyword evidence="2" id="KW-0479">Metal-binding</keyword>
<evidence type="ECO:0000256" key="1">
    <source>
        <dbReference type="ARBA" id="ARBA00010617"/>
    </source>
</evidence>
<dbReference type="InterPro" id="IPR001128">
    <property type="entry name" value="Cyt_P450"/>
</dbReference>
<gene>
    <name evidence="4" type="ORF">CRENBAI_019504</name>
</gene>
<dbReference type="PANTHER" id="PTHR24300">
    <property type="entry name" value="CYTOCHROME P450 508A4-RELATED"/>
    <property type="match status" value="1"/>
</dbReference>
<dbReference type="SUPFAM" id="SSF48264">
    <property type="entry name" value="Cytochrome P450"/>
    <property type="match status" value="1"/>
</dbReference>
<dbReference type="Gene3D" id="1.10.630.10">
    <property type="entry name" value="Cytochrome P450"/>
    <property type="match status" value="1"/>
</dbReference>
<dbReference type="InterPro" id="IPR050182">
    <property type="entry name" value="Cytochrome_P450_fam2"/>
</dbReference>